<proteinExistence type="predicted"/>
<feature type="transmembrane region" description="Helical" evidence="1">
    <location>
        <begin position="5"/>
        <end position="22"/>
    </location>
</feature>
<evidence type="ECO:0000259" key="2">
    <source>
        <dbReference type="Pfam" id="PF18075"/>
    </source>
</evidence>
<comment type="caution">
    <text evidence="3">The sequence shown here is derived from an EMBL/GenBank/DDBJ whole genome shotgun (WGS) entry which is preliminary data.</text>
</comment>
<keyword evidence="1" id="KW-0812">Transmembrane</keyword>
<dbReference type="AlphaFoldDB" id="A0A391P861"/>
<dbReference type="GO" id="GO:0051301">
    <property type="term" value="P:cell division"/>
    <property type="evidence" value="ECO:0007669"/>
    <property type="project" value="InterPro"/>
</dbReference>
<dbReference type="Pfam" id="PF18075">
    <property type="entry name" value="FtsX_ECD"/>
    <property type="match status" value="1"/>
</dbReference>
<feature type="domain" description="FtsX extracellular" evidence="2">
    <location>
        <begin position="160"/>
        <end position="254"/>
    </location>
</feature>
<evidence type="ECO:0000313" key="3">
    <source>
        <dbReference type="EMBL" id="GCA65879.1"/>
    </source>
</evidence>
<gene>
    <name evidence="3" type="ORF">KGMB01110_03150</name>
</gene>
<dbReference type="RefSeq" id="WP_119297366.1">
    <property type="nucleotide sequence ID" value="NZ_BHGK01000001.1"/>
</dbReference>
<dbReference type="PANTHER" id="PTHR47755">
    <property type="entry name" value="CELL DIVISION PROTEIN FTSX"/>
    <property type="match status" value="1"/>
</dbReference>
<dbReference type="Proteomes" id="UP000265643">
    <property type="component" value="Unassembled WGS sequence"/>
</dbReference>
<keyword evidence="4" id="KW-1185">Reference proteome</keyword>
<dbReference type="Gene3D" id="3.30.70.3040">
    <property type="match status" value="1"/>
</dbReference>
<organism evidence="3 4">
    <name type="scientific">Mediterraneibacter butyricigenes</name>
    <dbReference type="NCBI Taxonomy" id="2316025"/>
    <lineage>
        <taxon>Bacteria</taxon>
        <taxon>Bacillati</taxon>
        <taxon>Bacillota</taxon>
        <taxon>Clostridia</taxon>
        <taxon>Lachnospirales</taxon>
        <taxon>Lachnospiraceae</taxon>
        <taxon>Mediterraneibacter</taxon>
    </lineage>
</organism>
<dbReference type="InterPro" id="IPR040690">
    <property type="entry name" value="FtsX_ECD"/>
</dbReference>
<sequence length="256" mass="29352">MKKRWIVILGIMLVVVGGYLTYSKLFVSSKYVGIWNSESSGKTIEIFRDGTVFYYQKGKSSDKEIVYTAEEGKLSDGHIIMKDRFDSQGCLDTYSAVEEIPKDDFLPISIVYDMEFQGTEACTIMNAERRNTDQRVAFVKSSNKVKKEKLGEKREASDYQITVFFDEDISEQKLAELKNEIEKMNGVVSVTYISPEKAWENFQETYYKEGEVLVDGFKDDNPLANSGNFQVVYKVKYREALLKNIEALEGIRKINS</sequence>
<dbReference type="InterPro" id="IPR004513">
    <property type="entry name" value="FtsX"/>
</dbReference>
<reference evidence="4" key="1">
    <citation type="submission" date="2018-09" db="EMBL/GenBank/DDBJ databases">
        <title>Draft Genome Sequence of Mediterraneibacter sp. KCTC 15684.</title>
        <authorList>
            <person name="Kim J.S."/>
            <person name="Han K.I."/>
            <person name="Suh M.K."/>
            <person name="Lee K.C."/>
            <person name="Eom M.K."/>
            <person name="Lee J.H."/>
            <person name="Park S.H."/>
            <person name="Kang S.W."/>
            <person name="Park J.E."/>
            <person name="Oh B.S."/>
            <person name="Yu S.Y."/>
            <person name="Choi S.H."/>
            <person name="Lee D.H."/>
            <person name="Yoon H."/>
            <person name="Kim B."/>
            <person name="Yang S.J."/>
            <person name="Lee J.S."/>
        </authorList>
    </citation>
    <scope>NUCLEOTIDE SEQUENCE [LARGE SCALE GENOMIC DNA]</scope>
    <source>
        <strain evidence="4">KCTC 15684</strain>
    </source>
</reference>
<dbReference type="GO" id="GO:0016020">
    <property type="term" value="C:membrane"/>
    <property type="evidence" value="ECO:0007669"/>
    <property type="project" value="InterPro"/>
</dbReference>
<name>A0A391P861_9FIRM</name>
<dbReference type="PANTHER" id="PTHR47755:SF1">
    <property type="entry name" value="CELL DIVISION PROTEIN FTSX"/>
    <property type="match status" value="1"/>
</dbReference>
<keyword evidence="1" id="KW-0472">Membrane</keyword>
<dbReference type="EMBL" id="BHGK01000001">
    <property type="protein sequence ID" value="GCA65879.1"/>
    <property type="molecule type" value="Genomic_DNA"/>
</dbReference>
<evidence type="ECO:0000313" key="4">
    <source>
        <dbReference type="Proteomes" id="UP000265643"/>
    </source>
</evidence>
<evidence type="ECO:0000256" key="1">
    <source>
        <dbReference type="SAM" id="Phobius"/>
    </source>
</evidence>
<protein>
    <recommendedName>
        <fullName evidence="2">FtsX extracellular domain-containing protein</fullName>
    </recommendedName>
</protein>
<accession>A0A391P861</accession>
<keyword evidence="1" id="KW-1133">Transmembrane helix</keyword>